<comment type="caution">
    <text evidence="2">The sequence shown here is derived from an EMBL/GenBank/DDBJ whole genome shotgun (WGS) entry which is preliminary data.</text>
</comment>
<keyword evidence="1" id="KW-1133">Transmembrane helix</keyword>
<keyword evidence="3" id="KW-1185">Reference proteome</keyword>
<sequence length="109" mass="11609">MSPHAQTTLVTALDTSQVRSVGILTIVLLVLIGLAIARFVTKIITRLVVLVVVLVLAIAVYQQRDRVATAAGNAAKRCDATFFGIHVQPHDPVARKACEQAAKKLPAGK</sequence>
<gene>
    <name evidence="2" type="ORF">RM423_17995</name>
</gene>
<reference evidence="3" key="1">
    <citation type="submission" date="2023-07" db="EMBL/GenBank/DDBJ databases">
        <title>30 novel species of actinomycetes from the DSMZ collection.</title>
        <authorList>
            <person name="Nouioui I."/>
        </authorList>
    </citation>
    <scope>NUCLEOTIDE SEQUENCE [LARGE SCALE GENOMIC DNA]</scope>
    <source>
        <strain evidence="3">DSM 44399</strain>
    </source>
</reference>
<keyword evidence="1" id="KW-0472">Membrane</keyword>
<dbReference type="Proteomes" id="UP001183176">
    <property type="component" value="Unassembled WGS sequence"/>
</dbReference>
<feature type="transmembrane region" description="Helical" evidence="1">
    <location>
        <begin position="43"/>
        <end position="61"/>
    </location>
</feature>
<evidence type="ECO:0000256" key="1">
    <source>
        <dbReference type="SAM" id="Phobius"/>
    </source>
</evidence>
<dbReference type="EMBL" id="JAVREH010000034">
    <property type="protein sequence ID" value="MDT0263279.1"/>
    <property type="molecule type" value="Genomic_DNA"/>
</dbReference>
<name>A0ABU2JE57_9ACTN</name>
<proteinExistence type="predicted"/>
<feature type="transmembrane region" description="Helical" evidence="1">
    <location>
        <begin position="21"/>
        <end position="37"/>
    </location>
</feature>
<organism evidence="2 3">
    <name type="scientific">Jatrophihabitans lederbergiae</name>
    <dbReference type="NCBI Taxonomy" id="3075547"/>
    <lineage>
        <taxon>Bacteria</taxon>
        <taxon>Bacillati</taxon>
        <taxon>Actinomycetota</taxon>
        <taxon>Actinomycetes</taxon>
        <taxon>Jatrophihabitantales</taxon>
        <taxon>Jatrophihabitantaceae</taxon>
        <taxon>Jatrophihabitans</taxon>
    </lineage>
</organism>
<evidence type="ECO:0000313" key="2">
    <source>
        <dbReference type="EMBL" id="MDT0263279.1"/>
    </source>
</evidence>
<keyword evidence="1" id="KW-0812">Transmembrane</keyword>
<dbReference type="RefSeq" id="WP_311424427.1">
    <property type="nucleotide sequence ID" value="NZ_JAVREH010000034.1"/>
</dbReference>
<evidence type="ECO:0000313" key="3">
    <source>
        <dbReference type="Proteomes" id="UP001183176"/>
    </source>
</evidence>
<accession>A0ABU2JE57</accession>
<protein>
    <submittedName>
        <fullName evidence="2">Uncharacterized protein</fullName>
    </submittedName>
</protein>